<dbReference type="Gene3D" id="3.40.630.10">
    <property type="entry name" value="Zn peptidases"/>
    <property type="match status" value="1"/>
</dbReference>
<dbReference type="GO" id="GO:0006508">
    <property type="term" value="P:proteolysis"/>
    <property type="evidence" value="ECO:0007669"/>
    <property type="project" value="UniProtKB-KW"/>
</dbReference>
<dbReference type="EMBL" id="WWCU01000003">
    <property type="protein sequence ID" value="MYN06576.1"/>
    <property type="molecule type" value="Genomic_DNA"/>
</dbReference>
<dbReference type="InterPro" id="IPR023358">
    <property type="entry name" value="Peptidase_M18_dom2"/>
</dbReference>
<keyword evidence="11" id="KW-0732">Signal</keyword>
<comment type="caution">
    <text evidence="12">The sequence shown here is derived from an EMBL/GenBank/DDBJ whole genome shotgun (WGS) entry which is preliminary data.</text>
</comment>
<sequence>MKQYGKLAFMVMAAWACAGAPAQAQDNAAPASVWAGKKSSWLALQGGQRDEVFRFAEQYKEYLAVARSPYTATAEAIRLAKAAGFTELTRPEQVKPGARLFLPARDRAVILAVIGQQPLVAGSHVVGTHHDSPHIALKARPVNGAARDGLALFNTVYYGGIKKYQWANVPLALTGRIDTTDGRTIPVSIGFNPADPVFVIGDAAPHADKDLRNRSYTEVFKGEELDPVAGSIPGEKSSVVAEVLRALKDKYRITEEDFVSADLHLVPATQPRDVGLDRGLVGSHGQDDRLSTYCALRALMDLEGTPAQTAIAYLSNFEEVGSVNNTGASSQLLNTAYARLVGGQKGAQYSELDLRTALRHAQVVSADTNDGISPLFPEATEATNAAKIGFGVTIKRYGGGFDANSEYTARIRAILDQASIPWQTHTPKVDVGTGGTIGRFMSQQEMEVIDMGVPLISMHSTFEMSSKVDVWNFYRFMKAFYAAR</sequence>
<dbReference type="GO" id="GO:0005737">
    <property type="term" value="C:cytoplasm"/>
    <property type="evidence" value="ECO:0007669"/>
    <property type="project" value="UniProtKB-ARBA"/>
</dbReference>
<dbReference type="EC" id="3.4.11.-" evidence="10"/>
<evidence type="ECO:0000256" key="8">
    <source>
        <dbReference type="ARBA" id="ARBA00023049"/>
    </source>
</evidence>
<evidence type="ECO:0000256" key="4">
    <source>
        <dbReference type="ARBA" id="ARBA00022670"/>
    </source>
</evidence>
<keyword evidence="4 9" id="KW-0645">Protease</keyword>
<evidence type="ECO:0000256" key="6">
    <source>
        <dbReference type="ARBA" id="ARBA00022801"/>
    </source>
</evidence>
<dbReference type="Pfam" id="PF02127">
    <property type="entry name" value="Peptidase_M18"/>
    <property type="match status" value="1"/>
</dbReference>
<dbReference type="GO" id="GO:0008237">
    <property type="term" value="F:metallopeptidase activity"/>
    <property type="evidence" value="ECO:0007669"/>
    <property type="project" value="UniProtKB-KW"/>
</dbReference>
<dbReference type="SUPFAM" id="SSF53187">
    <property type="entry name" value="Zn-dependent exopeptidases"/>
    <property type="match status" value="1"/>
</dbReference>
<evidence type="ECO:0000256" key="11">
    <source>
        <dbReference type="SAM" id="SignalP"/>
    </source>
</evidence>
<evidence type="ECO:0000256" key="5">
    <source>
        <dbReference type="ARBA" id="ARBA00022723"/>
    </source>
</evidence>
<evidence type="ECO:0000256" key="10">
    <source>
        <dbReference type="RuleBase" id="RU004387"/>
    </source>
</evidence>
<reference evidence="12 13" key="1">
    <citation type="submission" date="2019-12" db="EMBL/GenBank/DDBJ databases">
        <title>Novel species isolated from a subtropical stream in China.</title>
        <authorList>
            <person name="Lu H."/>
        </authorList>
    </citation>
    <scope>NUCLEOTIDE SEQUENCE [LARGE SCALE GENOMIC DNA]</scope>
    <source>
        <strain evidence="12 13">FT127W</strain>
    </source>
</reference>
<keyword evidence="3 9" id="KW-0031">Aminopeptidase</keyword>
<dbReference type="PRINTS" id="PR00932">
    <property type="entry name" value="AMINO1PTASE"/>
</dbReference>
<evidence type="ECO:0000313" key="13">
    <source>
        <dbReference type="Proteomes" id="UP000450676"/>
    </source>
</evidence>
<feature type="chain" id="PRO_5030821325" description="M18 family aminopeptidase" evidence="11">
    <location>
        <begin position="25"/>
        <end position="484"/>
    </location>
</feature>
<dbReference type="GO" id="GO:0008270">
    <property type="term" value="F:zinc ion binding"/>
    <property type="evidence" value="ECO:0007669"/>
    <property type="project" value="InterPro"/>
</dbReference>
<dbReference type="PANTHER" id="PTHR28570:SF2">
    <property type="entry name" value="M18 FAMILY AMINOPEPTIDASE 1-RELATED"/>
    <property type="match status" value="1"/>
</dbReference>
<keyword evidence="7 9" id="KW-0862">Zinc</keyword>
<evidence type="ECO:0000256" key="7">
    <source>
        <dbReference type="ARBA" id="ARBA00022833"/>
    </source>
</evidence>
<keyword evidence="5 9" id="KW-0479">Metal-binding</keyword>
<dbReference type="PANTHER" id="PTHR28570">
    <property type="entry name" value="ASPARTYL AMINOPEPTIDASE"/>
    <property type="match status" value="1"/>
</dbReference>
<keyword evidence="8 9" id="KW-0482">Metalloprotease</keyword>
<dbReference type="Proteomes" id="UP000450676">
    <property type="component" value="Unassembled WGS sequence"/>
</dbReference>
<dbReference type="InterPro" id="IPR001948">
    <property type="entry name" value="Peptidase_M18"/>
</dbReference>
<evidence type="ECO:0000256" key="2">
    <source>
        <dbReference type="ARBA" id="ARBA00008290"/>
    </source>
</evidence>
<dbReference type="RefSeq" id="WP_161070961.1">
    <property type="nucleotide sequence ID" value="NZ_WWCU01000003.1"/>
</dbReference>
<dbReference type="GO" id="GO:0004177">
    <property type="term" value="F:aminopeptidase activity"/>
    <property type="evidence" value="ECO:0007669"/>
    <property type="project" value="UniProtKB-KW"/>
</dbReference>
<comment type="similarity">
    <text evidence="2 9">Belongs to the peptidase M18 family.</text>
</comment>
<dbReference type="SUPFAM" id="SSF101821">
    <property type="entry name" value="Aminopeptidase/glucanase lid domain"/>
    <property type="match status" value="1"/>
</dbReference>
<dbReference type="Gene3D" id="2.30.250.10">
    <property type="entry name" value="Aminopeptidase i, Domain 2"/>
    <property type="match status" value="1"/>
</dbReference>
<evidence type="ECO:0000313" key="12">
    <source>
        <dbReference type="EMBL" id="MYN06576.1"/>
    </source>
</evidence>
<protein>
    <recommendedName>
        <fullName evidence="10">M18 family aminopeptidase</fullName>
        <ecNumber evidence="10">3.4.11.-</ecNumber>
    </recommendedName>
</protein>
<organism evidence="12 13">
    <name type="scientific">Pseudoduganella aquatica</name>
    <dbReference type="NCBI Taxonomy" id="2660641"/>
    <lineage>
        <taxon>Bacteria</taxon>
        <taxon>Pseudomonadati</taxon>
        <taxon>Pseudomonadota</taxon>
        <taxon>Betaproteobacteria</taxon>
        <taxon>Burkholderiales</taxon>
        <taxon>Oxalobacteraceae</taxon>
        <taxon>Telluria group</taxon>
        <taxon>Pseudoduganella</taxon>
    </lineage>
</organism>
<evidence type="ECO:0000256" key="3">
    <source>
        <dbReference type="ARBA" id="ARBA00022438"/>
    </source>
</evidence>
<keyword evidence="6 9" id="KW-0378">Hydrolase</keyword>
<feature type="signal peptide" evidence="11">
    <location>
        <begin position="1"/>
        <end position="24"/>
    </location>
</feature>
<evidence type="ECO:0000256" key="9">
    <source>
        <dbReference type="RuleBase" id="RU004386"/>
    </source>
</evidence>
<comment type="cofactor">
    <cofactor evidence="1 10">
        <name>Zn(2+)</name>
        <dbReference type="ChEBI" id="CHEBI:29105"/>
    </cofactor>
</comment>
<keyword evidence="13" id="KW-1185">Reference proteome</keyword>
<evidence type="ECO:0000256" key="1">
    <source>
        <dbReference type="ARBA" id="ARBA00001947"/>
    </source>
</evidence>
<name>A0A7X4H8D4_9BURK</name>
<gene>
    <name evidence="12" type="ORF">GTP77_04425</name>
</gene>
<dbReference type="AlphaFoldDB" id="A0A7X4H8D4"/>
<accession>A0A7X4H8D4</accession>
<proteinExistence type="inferred from homology"/>